<protein>
    <recommendedName>
        <fullName evidence="3">Jacalin-type lectin domain-containing protein</fullName>
    </recommendedName>
</protein>
<dbReference type="VEuPathDB" id="FungiDB:ASPBRDRAFT_67792"/>
<dbReference type="SUPFAM" id="SSF51101">
    <property type="entry name" value="Mannose-binding lectins"/>
    <property type="match status" value="1"/>
</dbReference>
<dbReference type="OrthoDB" id="10372841at2759"/>
<dbReference type="RefSeq" id="XP_067476303.1">
    <property type="nucleotide sequence ID" value="XM_067628950.1"/>
</dbReference>
<evidence type="ECO:0008006" key="3">
    <source>
        <dbReference type="Google" id="ProtNLM"/>
    </source>
</evidence>
<dbReference type="EMBL" id="KV878689">
    <property type="protein sequence ID" value="OJJ69054.1"/>
    <property type="molecule type" value="Genomic_DNA"/>
</dbReference>
<dbReference type="Gene3D" id="2.170.15.10">
    <property type="entry name" value="Proaerolysin, chain A, domain 3"/>
    <property type="match status" value="1"/>
</dbReference>
<dbReference type="AlphaFoldDB" id="A0A1L9UBJ7"/>
<dbReference type="Proteomes" id="UP000184499">
    <property type="component" value="Unassembled WGS sequence"/>
</dbReference>
<dbReference type="Gene3D" id="2.100.10.30">
    <property type="entry name" value="Jacalin-like lectin domain"/>
    <property type="match status" value="1"/>
</dbReference>
<gene>
    <name evidence="1" type="ORF">ASPBRDRAFT_67792</name>
</gene>
<keyword evidence="2" id="KW-1185">Reference proteome</keyword>
<dbReference type="InterPro" id="IPR036404">
    <property type="entry name" value="Jacalin-like_lectin_dom_sf"/>
</dbReference>
<proteinExistence type="predicted"/>
<evidence type="ECO:0000313" key="2">
    <source>
        <dbReference type="Proteomes" id="UP000184499"/>
    </source>
</evidence>
<sequence length="345" mass="37286">MAPLALSKRPWADPNTKALKGAKITDLPLTGNKPVGGINDGKLFNAHGDDGPIRSIEIGRNGKSLTAIKLGFFNTKDEQVYGDLSTSPETKSIQFRPAERVTRLLVWPTSDGSAVARVELLTNRGRELEIGEKPSDAMPVAEELGSGLLVVVTGSVSDRLASLGFRCVAGTLGSIPPRVFNIRFPRDPGPNDITTALIYGENYHNDTKKPADWVFSRSEDVVSEQYWMESKTEHFEASVTVGGGFFGLEASASTGWSLDNTTEHGTSETVTNSLTWGMNGQFDPGEAVRVESKATAGKFSSEFLYDFEMWIAAGTVNPIPIRSYDLTGWYSGGLYGDGTIHAKSI</sequence>
<organism evidence="1 2">
    <name type="scientific">Aspergillus brasiliensis (strain CBS 101740 / IMI 381727 / IBT 21946)</name>
    <dbReference type="NCBI Taxonomy" id="767769"/>
    <lineage>
        <taxon>Eukaryota</taxon>
        <taxon>Fungi</taxon>
        <taxon>Dikarya</taxon>
        <taxon>Ascomycota</taxon>
        <taxon>Pezizomycotina</taxon>
        <taxon>Eurotiomycetes</taxon>
        <taxon>Eurotiomycetidae</taxon>
        <taxon>Eurotiales</taxon>
        <taxon>Aspergillaceae</taxon>
        <taxon>Aspergillus</taxon>
        <taxon>Aspergillus subgen. Circumdati</taxon>
    </lineage>
</organism>
<evidence type="ECO:0000313" key="1">
    <source>
        <dbReference type="EMBL" id="OJJ69054.1"/>
    </source>
</evidence>
<accession>A0A1L9UBJ7</accession>
<reference evidence="2" key="1">
    <citation type="journal article" date="2017" name="Genome Biol.">
        <title>Comparative genomics reveals high biological diversity and specific adaptations in the industrially and medically important fungal genus Aspergillus.</title>
        <authorList>
            <person name="de Vries R.P."/>
            <person name="Riley R."/>
            <person name="Wiebenga A."/>
            <person name="Aguilar-Osorio G."/>
            <person name="Amillis S."/>
            <person name="Uchima C.A."/>
            <person name="Anderluh G."/>
            <person name="Asadollahi M."/>
            <person name="Askin M."/>
            <person name="Barry K."/>
            <person name="Battaglia E."/>
            <person name="Bayram O."/>
            <person name="Benocci T."/>
            <person name="Braus-Stromeyer S.A."/>
            <person name="Caldana C."/>
            <person name="Canovas D."/>
            <person name="Cerqueira G.C."/>
            <person name="Chen F."/>
            <person name="Chen W."/>
            <person name="Choi C."/>
            <person name="Clum A."/>
            <person name="Dos Santos R.A."/>
            <person name="Damasio A.R."/>
            <person name="Diallinas G."/>
            <person name="Emri T."/>
            <person name="Fekete E."/>
            <person name="Flipphi M."/>
            <person name="Freyberg S."/>
            <person name="Gallo A."/>
            <person name="Gournas C."/>
            <person name="Habgood R."/>
            <person name="Hainaut M."/>
            <person name="Harispe M.L."/>
            <person name="Henrissat B."/>
            <person name="Hilden K.S."/>
            <person name="Hope R."/>
            <person name="Hossain A."/>
            <person name="Karabika E."/>
            <person name="Karaffa L."/>
            <person name="Karanyi Z."/>
            <person name="Krasevec N."/>
            <person name="Kuo A."/>
            <person name="Kusch H."/>
            <person name="LaButti K."/>
            <person name="Lagendijk E.L."/>
            <person name="Lapidus A."/>
            <person name="Levasseur A."/>
            <person name="Lindquist E."/>
            <person name="Lipzen A."/>
            <person name="Logrieco A.F."/>
            <person name="MacCabe A."/>
            <person name="Maekelae M.R."/>
            <person name="Malavazi I."/>
            <person name="Melin P."/>
            <person name="Meyer V."/>
            <person name="Mielnichuk N."/>
            <person name="Miskei M."/>
            <person name="Molnar A.P."/>
            <person name="Mule G."/>
            <person name="Ngan C.Y."/>
            <person name="Orejas M."/>
            <person name="Orosz E."/>
            <person name="Ouedraogo J.P."/>
            <person name="Overkamp K.M."/>
            <person name="Park H.-S."/>
            <person name="Perrone G."/>
            <person name="Piumi F."/>
            <person name="Punt P.J."/>
            <person name="Ram A.F."/>
            <person name="Ramon A."/>
            <person name="Rauscher S."/>
            <person name="Record E."/>
            <person name="Riano-Pachon D.M."/>
            <person name="Robert V."/>
            <person name="Roehrig J."/>
            <person name="Ruller R."/>
            <person name="Salamov A."/>
            <person name="Salih N.S."/>
            <person name="Samson R.A."/>
            <person name="Sandor E."/>
            <person name="Sanguinetti M."/>
            <person name="Schuetze T."/>
            <person name="Sepcic K."/>
            <person name="Shelest E."/>
            <person name="Sherlock G."/>
            <person name="Sophianopoulou V."/>
            <person name="Squina F.M."/>
            <person name="Sun H."/>
            <person name="Susca A."/>
            <person name="Todd R.B."/>
            <person name="Tsang A."/>
            <person name="Unkles S.E."/>
            <person name="van de Wiele N."/>
            <person name="van Rossen-Uffink D."/>
            <person name="Oliveira J.V."/>
            <person name="Vesth T.C."/>
            <person name="Visser J."/>
            <person name="Yu J.-H."/>
            <person name="Zhou M."/>
            <person name="Andersen M.R."/>
            <person name="Archer D.B."/>
            <person name="Baker S.E."/>
            <person name="Benoit I."/>
            <person name="Brakhage A.A."/>
            <person name="Braus G.H."/>
            <person name="Fischer R."/>
            <person name="Frisvad J.C."/>
            <person name="Goldman G.H."/>
            <person name="Houbraken J."/>
            <person name="Oakley B."/>
            <person name="Pocsi I."/>
            <person name="Scazzocchio C."/>
            <person name="Seiboth B."/>
            <person name="vanKuyk P.A."/>
            <person name="Wortman J."/>
            <person name="Dyer P.S."/>
            <person name="Grigoriev I.V."/>
        </authorList>
    </citation>
    <scope>NUCLEOTIDE SEQUENCE [LARGE SCALE GENOMIC DNA]</scope>
    <source>
        <strain evidence="2">CBS 101740 / IMI 381727 / IBT 21946</strain>
    </source>
</reference>
<name>A0A1L9UBJ7_ASPBC</name>
<dbReference type="GeneID" id="93581438"/>
<dbReference type="OMA" id="PCASEES"/>